<evidence type="ECO:0000313" key="2">
    <source>
        <dbReference type="EMBL" id="MBX7290764.1"/>
    </source>
</evidence>
<evidence type="ECO:0000313" key="3">
    <source>
        <dbReference type="Proteomes" id="UP000775179"/>
    </source>
</evidence>
<proteinExistence type="predicted"/>
<feature type="domain" description="DUF1540" evidence="1">
    <location>
        <begin position="4"/>
        <end position="42"/>
    </location>
</feature>
<dbReference type="Proteomes" id="UP000775179">
    <property type="component" value="Unassembled WGS sequence"/>
</dbReference>
<name>A0ABD4RH49_9CLOT</name>
<dbReference type="Pfam" id="PF07561">
    <property type="entry name" value="DUF1540"/>
    <property type="match status" value="2"/>
</dbReference>
<sequence>MQKINCDVNNCSYNKSGICFSDRVDIGGKTACHKHDTCCGSFLDEKHYSNLTNVTKEEGPCNCIVCQVESCTHNNNKLCNLNSIDVSGNEAKIYTETNCESFSNK</sequence>
<gene>
    <name evidence="2" type="ORF">K4H94_06870</name>
</gene>
<evidence type="ECO:0000259" key="1">
    <source>
        <dbReference type="Pfam" id="PF07561"/>
    </source>
</evidence>
<dbReference type="GeneID" id="66302113"/>
<organism evidence="2 3">
    <name type="scientific">Clostridium chauvoei</name>
    <dbReference type="NCBI Taxonomy" id="46867"/>
    <lineage>
        <taxon>Bacteria</taxon>
        <taxon>Bacillati</taxon>
        <taxon>Bacillota</taxon>
        <taxon>Clostridia</taxon>
        <taxon>Eubacteriales</taxon>
        <taxon>Clostridiaceae</taxon>
        <taxon>Clostridium</taxon>
    </lineage>
</organism>
<dbReference type="KEGG" id="cchv:BTM20_09545"/>
<protein>
    <submittedName>
        <fullName evidence="2">DUF1540 domain-containing protein</fullName>
    </submittedName>
</protein>
<reference evidence="2 3" key="1">
    <citation type="submission" date="2021-08" db="EMBL/GenBank/DDBJ databases">
        <title>Genome sequence analysis of Clostridium chauvoei strains of European origin and evaluation of typing options for outbreak investigations.</title>
        <authorList>
            <person name="Abdel-Glil M."/>
            <person name="Thomas P."/>
            <person name="Seyboldt C."/>
        </authorList>
    </citation>
    <scope>NUCLEOTIDE SEQUENCE [LARGE SCALE GENOMIC DNA]</scope>
    <source>
        <strain evidence="2 3">S0260-09</strain>
    </source>
</reference>
<dbReference type="InterPro" id="IPR011437">
    <property type="entry name" value="DUF1540"/>
</dbReference>
<dbReference type="RefSeq" id="WP_021876106.1">
    <property type="nucleotide sequence ID" value="NZ_CP018624.1"/>
</dbReference>
<accession>A0ABD4RH49</accession>
<dbReference type="EMBL" id="JAIFTX010000012">
    <property type="protein sequence ID" value="MBX7290764.1"/>
    <property type="molecule type" value="Genomic_DNA"/>
</dbReference>
<comment type="caution">
    <text evidence="2">The sequence shown here is derived from an EMBL/GenBank/DDBJ whole genome shotgun (WGS) entry which is preliminary data.</text>
</comment>
<feature type="domain" description="DUF1540" evidence="1">
    <location>
        <begin position="64"/>
        <end position="102"/>
    </location>
</feature>
<dbReference type="AlphaFoldDB" id="A0ABD4RH49"/>